<name>A0A9J6GV97_HAELO</name>
<protein>
    <submittedName>
        <fullName evidence="1">Uncharacterized protein</fullName>
    </submittedName>
</protein>
<dbReference type="Proteomes" id="UP000821853">
    <property type="component" value="Unassembled WGS sequence"/>
</dbReference>
<organism evidence="1 2">
    <name type="scientific">Haemaphysalis longicornis</name>
    <name type="common">Bush tick</name>
    <dbReference type="NCBI Taxonomy" id="44386"/>
    <lineage>
        <taxon>Eukaryota</taxon>
        <taxon>Metazoa</taxon>
        <taxon>Ecdysozoa</taxon>
        <taxon>Arthropoda</taxon>
        <taxon>Chelicerata</taxon>
        <taxon>Arachnida</taxon>
        <taxon>Acari</taxon>
        <taxon>Parasitiformes</taxon>
        <taxon>Ixodida</taxon>
        <taxon>Ixodoidea</taxon>
        <taxon>Ixodidae</taxon>
        <taxon>Haemaphysalinae</taxon>
        <taxon>Haemaphysalis</taxon>
    </lineage>
</organism>
<reference evidence="1 2" key="1">
    <citation type="journal article" date="2020" name="Cell">
        <title>Large-Scale Comparative Analyses of Tick Genomes Elucidate Their Genetic Diversity and Vector Capacities.</title>
        <authorList>
            <consortium name="Tick Genome and Microbiome Consortium (TIGMIC)"/>
            <person name="Jia N."/>
            <person name="Wang J."/>
            <person name="Shi W."/>
            <person name="Du L."/>
            <person name="Sun Y."/>
            <person name="Zhan W."/>
            <person name="Jiang J.F."/>
            <person name="Wang Q."/>
            <person name="Zhang B."/>
            <person name="Ji P."/>
            <person name="Bell-Sakyi L."/>
            <person name="Cui X.M."/>
            <person name="Yuan T.T."/>
            <person name="Jiang B.G."/>
            <person name="Yang W.F."/>
            <person name="Lam T.T."/>
            <person name="Chang Q.C."/>
            <person name="Ding S.J."/>
            <person name="Wang X.J."/>
            <person name="Zhu J.G."/>
            <person name="Ruan X.D."/>
            <person name="Zhao L."/>
            <person name="Wei J.T."/>
            <person name="Ye R.Z."/>
            <person name="Que T.C."/>
            <person name="Du C.H."/>
            <person name="Zhou Y.H."/>
            <person name="Cheng J.X."/>
            <person name="Dai P.F."/>
            <person name="Guo W.B."/>
            <person name="Han X.H."/>
            <person name="Huang E.J."/>
            <person name="Li L.F."/>
            <person name="Wei W."/>
            <person name="Gao Y.C."/>
            <person name="Liu J.Z."/>
            <person name="Shao H.Z."/>
            <person name="Wang X."/>
            <person name="Wang C.C."/>
            <person name="Yang T.C."/>
            <person name="Huo Q.B."/>
            <person name="Li W."/>
            <person name="Chen H.Y."/>
            <person name="Chen S.E."/>
            <person name="Zhou L.G."/>
            <person name="Ni X.B."/>
            <person name="Tian J.H."/>
            <person name="Sheng Y."/>
            <person name="Liu T."/>
            <person name="Pan Y.S."/>
            <person name="Xia L.Y."/>
            <person name="Li J."/>
            <person name="Zhao F."/>
            <person name="Cao W.C."/>
        </authorList>
    </citation>
    <scope>NUCLEOTIDE SEQUENCE [LARGE SCALE GENOMIC DNA]</scope>
    <source>
        <strain evidence="1">HaeL-2018</strain>
    </source>
</reference>
<dbReference type="VEuPathDB" id="VectorBase:HLOH_055904"/>
<sequence>MGAAAYEVLPNLKPPPGTVRGVIHESDQGTTMEQLPYILTSNEPMFLKKNARMLGASTSAVVTFVGPYVHFYIKAYGLFTLCRAYRQTVQYCSLCGELRHRQDVCPNPDASLCAYCLTTNPTRDHECAFTCQLCGLDHPMASKDCCRKLCPPPPPVRVRDRASAKQQTFHNVPNRQT</sequence>
<comment type="caution">
    <text evidence="1">The sequence shown here is derived from an EMBL/GenBank/DDBJ whole genome shotgun (WGS) entry which is preliminary data.</text>
</comment>
<dbReference type="EMBL" id="JABSTR010000009">
    <property type="protein sequence ID" value="KAH9379139.1"/>
    <property type="molecule type" value="Genomic_DNA"/>
</dbReference>
<evidence type="ECO:0000313" key="2">
    <source>
        <dbReference type="Proteomes" id="UP000821853"/>
    </source>
</evidence>
<keyword evidence="2" id="KW-1185">Reference proteome</keyword>
<proteinExistence type="predicted"/>
<accession>A0A9J6GV97</accession>
<dbReference type="AlphaFoldDB" id="A0A9J6GV97"/>
<gene>
    <name evidence="1" type="ORF">HPB48_019718</name>
</gene>
<dbReference type="OrthoDB" id="6506693at2759"/>
<evidence type="ECO:0000313" key="1">
    <source>
        <dbReference type="EMBL" id="KAH9379139.1"/>
    </source>
</evidence>